<dbReference type="InParanoid" id="A0A2P5I688"/>
<comment type="caution">
    <text evidence="2">The sequence shown here is derived from an EMBL/GenBank/DDBJ whole genome shotgun (WGS) entry which is preliminary data.</text>
</comment>
<feature type="region of interest" description="Disordered" evidence="1">
    <location>
        <begin position="53"/>
        <end position="151"/>
    </location>
</feature>
<evidence type="ECO:0000256" key="1">
    <source>
        <dbReference type="SAM" id="MobiDB-lite"/>
    </source>
</evidence>
<dbReference type="EMBL" id="MAVT02000219">
    <property type="protein sequence ID" value="POS78029.1"/>
    <property type="molecule type" value="Genomic_DNA"/>
</dbReference>
<gene>
    <name evidence="2" type="ORF">DHEL01_v203577</name>
</gene>
<name>A0A2P5I688_DIAHE</name>
<reference evidence="2" key="1">
    <citation type="submission" date="2017-09" db="EMBL/GenBank/DDBJ databases">
        <title>Polyketide synthases of a Diaporthe helianthi virulent isolate.</title>
        <authorList>
            <person name="Baroncelli R."/>
        </authorList>
    </citation>
    <scope>NUCLEOTIDE SEQUENCE [LARGE SCALE GENOMIC DNA]</scope>
    <source>
        <strain evidence="2">7/96</strain>
    </source>
</reference>
<protein>
    <submittedName>
        <fullName evidence="2">Uncharacterized protein</fullName>
    </submittedName>
</protein>
<organism evidence="2 3">
    <name type="scientific">Diaporthe helianthi</name>
    <dbReference type="NCBI Taxonomy" id="158607"/>
    <lineage>
        <taxon>Eukaryota</taxon>
        <taxon>Fungi</taxon>
        <taxon>Dikarya</taxon>
        <taxon>Ascomycota</taxon>
        <taxon>Pezizomycotina</taxon>
        <taxon>Sordariomycetes</taxon>
        <taxon>Sordariomycetidae</taxon>
        <taxon>Diaporthales</taxon>
        <taxon>Diaporthaceae</taxon>
        <taxon>Diaporthe</taxon>
    </lineage>
</organism>
<sequence length="151" mass="15371">MLDSPSADELFGAWLIVDVAEGEVIGASVSGGLGSWGRICPEYEAAVAQIGAVGGSETRASRTNTSSRAAQGLGGEGVAGENKAGEDCSNVGPSLRAQPDNGSVSGHPGGVDRRLPTVVTRRCNHAQSKEVVQVPGASGDGRGPGWMWKQK</sequence>
<evidence type="ECO:0000313" key="3">
    <source>
        <dbReference type="Proteomes" id="UP000094444"/>
    </source>
</evidence>
<dbReference type="AlphaFoldDB" id="A0A2P5I688"/>
<evidence type="ECO:0000313" key="2">
    <source>
        <dbReference type="EMBL" id="POS78029.1"/>
    </source>
</evidence>
<proteinExistence type="predicted"/>
<dbReference type="Proteomes" id="UP000094444">
    <property type="component" value="Unassembled WGS sequence"/>
</dbReference>
<accession>A0A2P5I688</accession>
<dbReference type="OrthoDB" id="10506865at2759"/>
<keyword evidence="3" id="KW-1185">Reference proteome</keyword>